<evidence type="ECO:0000256" key="6">
    <source>
        <dbReference type="ARBA" id="ARBA00022968"/>
    </source>
</evidence>
<evidence type="ECO:0000256" key="4">
    <source>
        <dbReference type="ARBA" id="ARBA00022692"/>
    </source>
</evidence>
<reference evidence="11" key="2">
    <citation type="journal article" date="2007" name="PLoS Biol.">
        <title>Survey sequencing and comparative analysis of the elephant shark (Callorhinchus milii) genome.</title>
        <authorList>
            <person name="Venkatesh B."/>
            <person name="Kirkness E.F."/>
            <person name="Loh Y.H."/>
            <person name="Halpern A.L."/>
            <person name="Lee A.P."/>
            <person name="Johnson J."/>
            <person name="Dandona N."/>
            <person name="Viswanathan L.D."/>
            <person name="Tay A."/>
            <person name="Venter J.C."/>
            <person name="Strausberg R.L."/>
            <person name="Brenner S."/>
        </authorList>
    </citation>
    <scope>NUCLEOTIDE SEQUENCE [LARGE SCALE GENOMIC DNA]</scope>
</reference>
<dbReference type="KEGG" id="cmk:103172096"/>
<dbReference type="RefSeq" id="XP_042197810.1">
    <property type="nucleotide sequence ID" value="XM_042341876.1"/>
</dbReference>
<keyword evidence="4 9" id="KW-0812">Transmembrane</keyword>
<dbReference type="InterPro" id="IPR018943">
    <property type="entry name" value="Oligosaccaryltransferase"/>
</dbReference>
<evidence type="ECO:0000256" key="5">
    <source>
        <dbReference type="ARBA" id="ARBA00022824"/>
    </source>
</evidence>
<keyword evidence="7 9" id="KW-1133">Transmembrane helix</keyword>
<dbReference type="PANTHER" id="PTHR48164">
    <property type="entry name" value="DOLICHYL-DIPHOSPHOOLIGOSACCHARIDE--PROTEIN GLYCOSYLTRANSFERASE SUBUNIT 4"/>
    <property type="match status" value="1"/>
</dbReference>
<evidence type="ECO:0000256" key="7">
    <source>
        <dbReference type="ARBA" id="ARBA00022989"/>
    </source>
</evidence>
<evidence type="ECO:0000256" key="1">
    <source>
        <dbReference type="ARBA" id="ARBA00004643"/>
    </source>
</evidence>
<dbReference type="InParanoid" id="A0A4W3K738"/>
<evidence type="ECO:0000313" key="10">
    <source>
        <dbReference type="Ensembl" id="ENSCMIP00000040140.1"/>
    </source>
</evidence>
<protein>
    <recommendedName>
        <fullName evidence="3">Dolichyl-diphosphooligosaccharide--protein glycosyltransferase subunit 4</fullName>
    </recommendedName>
</protein>
<organism evidence="10 11">
    <name type="scientific">Callorhinchus milii</name>
    <name type="common">Ghost shark</name>
    <dbReference type="NCBI Taxonomy" id="7868"/>
    <lineage>
        <taxon>Eukaryota</taxon>
        <taxon>Metazoa</taxon>
        <taxon>Chordata</taxon>
        <taxon>Craniata</taxon>
        <taxon>Vertebrata</taxon>
        <taxon>Chondrichthyes</taxon>
        <taxon>Holocephali</taxon>
        <taxon>Chimaeriformes</taxon>
        <taxon>Callorhinchidae</taxon>
        <taxon>Callorhinchus</taxon>
    </lineage>
</organism>
<sequence>MIEDYQLAIFSNMLGVTLFLLIVLYHYVAVNRPKIHQF</sequence>
<dbReference type="Pfam" id="PF10215">
    <property type="entry name" value="Ost4"/>
    <property type="match status" value="1"/>
</dbReference>
<evidence type="ECO:0000313" key="11">
    <source>
        <dbReference type="Proteomes" id="UP000314986"/>
    </source>
</evidence>
<dbReference type="AlphaFoldDB" id="A0A4W3K738"/>
<keyword evidence="8 9" id="KW-0472">Membrane</keyword>
<dbReference type="InterPro" id="IPR051307">
    <property type="entry name" value="OST4"/>
</dbReference>
<comment type="subcellular location">
    <subcellularLocation>
        <location evidence="1">Endoplasmic reticulum membrane</location>
        <topology evidence="1">Single-pass type III membrane protein</topology>
    </subcellularLocation>
</comment>
<dbReference type="Ensembl" id="ENSCMIT00000040712.1">
    <property type="protein sequence ID" value="ENSCMIP00000040140.1"/>
    <property type="gene ID" value="ENSCMIG00000016775.1"/>
</dbReference>
<keyword evidence="5" id="KW-0256">Endoplasmic reticulum</keyword>
<proteinExistence type="inferred from homology"/>
<evidence type="ECO:0000256" key="2">
    <source>
        <dbReference type="ARBA" id="ARBA00007685"/>
    </source>
</evidence>
<accession>A0A4W3K738</accession>
<reference evidence="10" key="4">
    <citation type="submission" date="2025-08" db="UniProtKB">
        <authorList>
            <consortium name="Ensembl"/>
        </authorList>
    </citation>
    <scope>IDENTIFICATION</scope>
</reference>
<reference evidence="10" key="5">
    <citation type="submission" date="2025-09" db="UniProtKB">
        <authorList>
            <consortium name="Ensembl"/>
        </authorList>
    </citation>
    <scope>IDENTIFICATION</scope>
</reference>
<dbReference type="SUPFAM" id="SSF103464">
    <property type="entry name" value="Oligosaccharyltransferase subunit ost4p"/>
    <property type="match status" value="1"/>
</dbReference>
<name>A0A4W3K738_CALMI</name>
<dbReference type="PANTHER" id="PTHR48164:SF1">
    <property type="entry name" value="DOLICHYL-DIPHOSPHOOLIGOSACCHARIDE--PROTEIN GLYCOSYLTRANSFERASE SUBUNIT 4"/>
    <property type="match status" value="1"/>
</dbReference>
<dbReference type="STRING" id="7868.ENSCMIP00000040140"/>
<dbReference type="Proteomes" id="UP000314986">
    <property type="component" value="Unassembled WGS sequence"/>
</dbReference>
<comment type="similarity">
    <text evidence="2">Belongs to the OST4 family.</text>
</comment>
<reference evidence="11" key="1">
    <citation type="journal article" date="2006" name="Science">
        <title>Ancient noncoding elements conserved in the human genome.</title>
        <authorList>
            <person name="Venkatesh B."/>
            <person name="Kirkness E.F."/>
            <person name="Loh Y.H."/>
            <person name="Halpern A.L."/>
            <person name="Lee A.P."/>
            <person name="Johnson J."/>
            <person name="Dandona N."/>
            <person name="Viswanathan L.D."/>
            <person name="Tay A."/>
            <person name="Venter J.C."/>
            <person name="Strausberg R.L."/>
            <person name="Brenner S."/>
        </authorList>
    </citation>
    <scope>NUCLEOTIDE SEQUENCE [LARGE SCALE GENOMIC DNA]</scope>
</reference>
<dbReference type="OrthoDB" id="2124077at2759"/>
<dbReference type="GO" id="GO:0008250">
    <property type="term" value="C:oligosaccharyltransferase complex"/>
    <property type="evidence" value="ECO:0007669"/>
    <property type="project" value="TreeGrafter"/>
</dbReference>
<evidence type="ECO:0000256" key="3">
    <source>
        <dbReference type="ARBA" id="ARBA00017662"/>
    </source>
</evidence>
<reference evidence="11" key="3">
    <citation type="journal article" date="2014" name="Nature">
        <title>Elephant shark genome provides unique insights into gnathostome evolution.</title>
        <authorList>
            <consortium name="International Elephant Shark Genome Sequencing Consortium"/>
            <person name="Venkatesh B."/>
            <person name="Lee A.P."/>
            <person name="Ravi V."/>
            <person name="Maurya A.K."/>
            <person name="Lian M.M."/>
            <person name="Swann J.B."/>
            <person name="Ohta Y."/>
            <person name="Flajnik M.F."/>
            <person name="Sutoh Y."/>
            <person name="Kasahara M."/>
            <person name="Hoon S."/>
            <person name="Gangu V."/>
            <person name="Roy S.W."/>
            <person name="Irimia M."/>
            <person name="Korzh V."/>
            <person name="Kondrychyn I."/>
            <person name="Lim Z.W."/>
            <person name="Tay B.H."/>
            <person name="Tohari S."/>
            <person name="Kong K.W."/>
            <person name="Ho S."/>
            <person name="Lorente-Galdos B."/>
            <person name="Quilez J."/>
            <person name="Marques-Bonet T."/>
            <person name="Raney B.J."/>
            <person name="Ingham P.W."/>
            <person name="Tay A."/>
            <person name="Hillier L.W."/>
            <person name="Minx P."/>
            <person name="Boehm T."/>
            <person name="Wilson R.K."/>
            <person name="Brenner S."/>
            <person name="Warren W.C."/>
        </authorList>
    </citation>
    <scope>NUCLEOTIDE SEQUENCE [LARGE SCALE GENOMIC DNA]</scope>
</reference>
<evidence type="ECO:0000256" key="9">
    <source>
        <dbReference type="SAM" id="Phobius"/>
    </source>
</evidence>
<dbReference type="GeneID" id="103172096"/>
<dbReference type="GO" id="GO:0018279">
    <property type="term" value="P:protein N-linked glycosylation via asparagine"/>
    <property type="evidence" value="ECO:0007669"/>
    <property type="project" value="TreeGrafter"/>
</dbReference>
<feature type="transmembrane region" description="Helical" evidence="9">
    <location>
        <begin position="6"/>
        <end position="28"/>
    </location>
</feature>
<gene>
    <name evidence="10" type="primary">LOC103172096</name>
</gene>
<dbReference type="GeneTree" id="ENSGT00980000198967"/>
<evidence type="ECO:0000256" key="8">
    <source>
        <dbReference type="ARBA" id="ARBA00023136"/>
    </source>
</evidence>
<keyword evidence="6" id="KW-0735">Signal-anchor</keyword>
<keyword evidence="11" id="KW-1185">Reference proteome</keyword>
<dbReference type="InterPro" id="IPR036330">
    <property type="entry name" value="Ost4p_sf"/>
</dbReference>